<proteinExistence type="predicted"/>
<protein>
    <submittedName>
        <fullName evidence="2">Uncharacterized protein</fullName>
    </submittedName>
</protein>
<reference evidence="2 3" key="2">
    <citation type="journal article" date="2017" name="Nature">
        <title>The Apostasia genome and the evolution of orchids.</title>
        <authorList>
            <person name="Zhang G.Q."/>
            <person name="Liu K.W."/>
            <person name="Li Z."/>
            <person name="Lohaus R."/>
            <person name="Hsiao Y.Y."/>
            <person name="Niu S.C."/>
            <person name="Wang J.Y."/>
            <person name="Lin Y.C."/>
            <person name="Xu Q."/>
            <person name="Chen L.J."/>
            <person name="Yoshida K."/>
            <person name="Fujiwara S."/>
            <person name="Wang Z.W."/>
            <person name="Zhang Y.Q."/>
            <person name="Mitsuda N."/>
            <person name="Wang M."/>
            <person name="Liu G.H."/>
            <person name="Pecoraro L."/>
            <person name="Huang H.X."/>
            <person name="Xiao X.J."/>
            <person name="Lin M."/>
            <person name="Wu X.Y."/>
            <person name="Wu W.L."/>
            <person name="Chen Y.Y."/>
            <person name="Chang S.B."/>
            <person name="Sakamoto S."/>
            <person name="Ohme-Takagi M."/>
            <person name="Yagi M."/>
            <person name="Zeng S.J."/>
            <person name="Shen C.Y."/>
            <person name="Yeh C.M."/>
            <person name="Luo Y.B."/>
            <person name="Tsai W.C."/>
            <person name="Van de Peer Y."/>
            <person name="Liu Z.J."/>
        </authorList>
    </citation>
    <scope>NUCLEOTIDE SEQUENCE [LARGE SCALE GENOMIC DNA]</scope>
    <source>
        <tissue evidence="2">The whole plant</tissue>
    </source>
</reference>
<organism evidence="2 3">
    <name type="scientific">Dendrobium catenatum</name>
    <dbReference type="NCBI Taxonomy" id="906689"/>
    <lineage>
        <taxon>Eukaryota</taxon>
        <taxon>Viridiplantae</taxon>
        <taxon>Streptophyta</taxon>
        <taxon>Embryophyta</taxon>
        <taxon>Tracheophyta</taxon>
        <taxon>Spermatophyta</taxon>
        <taxon>Magnoliopsida</taxon>
        <taxon>Liliopsida</taxon>
        <taxon>Asparagales</taxon>
        <taxon>Orchidaceae</taxon>
        <taxon>Epidendroideae</taxon>
        <taxon>Malaxideae</taxon>
        <taxon>Dendrobiinae</taxon>
        <taxon>Dendrobium</taxon>
    </lineage>
</organism>
<evidence type="ECO:0000313" key="2">
    <source>
        <dbReference type="EMBL" id="PKU76951.1"/>
    </source>
</evidence>
<dbReference type="EMBL" id="KZ502537">
    <property type="protein sequence ID" value="PKU76951.1"/>
    <property type="molecule type" value="Genomic_DNA"/>
</dbReference>
<reference evidence="2 3" key="1">
    <citation type="journal article" date="2016" name="Sci. Rep.">
        <title>The Dendrobium catenatum Lindl. genome sequence provides insights into polysaccharide synthase, floral development and adaptive evolution.</title>
        <authorList>
            <person name="Zhang G.Q."/>
            <person name="Xu Q."/>
            <person name="Bian C."/>
            <person name="Tsai W.C."/>
            <person name="Yeh C.M."/>
            <person name="Liu K.W."/>
            <person name="Yoshida K."/>
            <person name="Zhang L.S."/>
            <person name="Chang S.B."/>
            <person name="Chen F."/>
            <person name="Shi Y."/>
            <person name="Su Y.Y."/>
            <person name="Zhang Y.Q."/>
            <person name="Chen L.J."/>
            <person name="Yin Y."/>
            <person name="Lin M."/>
            <person name="Huang H."/>
            <person name="Deng H."/>
            <person name="Wang Z.W."/>
            <person name="Zhu S.L."/>
            <person name="Zhao X."/>
            <person name="Deng C."/>
            <person name="Niu S.C."/>
            <person name="Huang J."/>
            <person name="Wang M."/>
            <person name="Liu G.H."/>
            <person name="Yang H.J."/>
            <person name="Xiao X.J."/>
            <person name="Hsiao Y.Y."/>
            <person name="Wu W.L."/>
            <person name="Chen Y.Y."/>
            <person name="Mitsuda N."/>
            <person name="Ohme-Takagi M."/>
            <person name="Luo Y.B."/>
            <person name="Van de Peer Y."/>
            <person name="Liu Z.J."/>
        </authorList>
    </citation>
    <scope>NUCLEOTIDE SEQUENCE [LARGE SCALE GENOMIC DNA]</scope>
    <source>
        <tissue evidence="2">The whole plant</tissue>
    </source>
</reference>
<feature type="transmembrane region" description="Helical" evidence="1">
    <location>
        <begin position="30"/>
        <end position="50"/>
    </location>
</feature>
<keyword evidence="1" id="KW-0472">Membrane</keyword>
<evidence type="ECO:0000256" key="1">
    <source>
        <dbReference type="SAM" id="Phobius"/>
    </source>
</evidence>
<accession>A0A2I0WMS6</accession>
<keyword evidence="3" id="KW-1185">Reference proteome</keyword>
<evidence type="ECO:0000313" key="3">
    <source>
        <dbReference type="Proteomes" id="UP000233837"/>
    </source>
</evidence>
<name>A0A2I0WMS6_9ASPA</name>
<keyword evidence="1" id="KW-1133">Transmembrane helix</keyword>
<gene>
    <name evidence="2" type="ORF">MA16_Dca001557</name>
</gene>
<keyword evidence="1" id="KW-0812">Transmembrane</keyword>
<dbReference type="AlphaFoldDB" id="A0A2I0WMS6"/>
<dbReference type="Proteomes" id="UP000233837">
    <property type="component" value="Unassembled WGS sequence"/>
</dbReference>
<sequence>MYPHGKILEPRPLNSGNFYVKMPVMPKKNFTSVFLCTLNVPFIGIIGLGINV</sequence>